<proteinExistence type="predicted"/>
<feature type="compositionally biased region" description="Pro residues" evidence="1">
    <location>
        <begin position="203"/>
        <end position="217"/>
    </location>
</feature>
<dbReference type="AlphaFoldDB" id="A0A7W8GF69"/>
<reference evidence="3 4" key="1">
    <citation type="submission" date="2020-08" db="EMBL/GenBank/DDBJ databases">
        <title>Genomic Encyclopedia of Type Strains, Phase IV (KMG-IV): sequencing the most valuable type-strain genomes for metagenomic binning, comparative biology and taxonomic classification.</title>
        <authorList>
            <person name="Goeker M."/>
        </authorList>
    </citation>
    <scope>NUCLEOTIDE SEQUENCE [LARGE SCALE GENOMIC DNA]</scope>
    <source>
        <strain evidence="3 4">DSM 101791</strain>
    </source>
</reference>
<evidence type="ECO:0000313" key="4">
    <source>
        <dbReference type="Proteomes" id="UP000525389"/>
    </source>
</evidence>
<dbReference type="EMBL" id="JACHFN010000005">
    <property type="protein sequence ID" value="MBB5234188.1"/>
    <property type="molecule type" value="Genomic_DNA"/>
</dbReference>
<keyword evidence="4" id="KW-1185">Reference proteome</keyword>
<name>A0A7W8GF69_9DEIO</name>
<evidence type="ECO:0000256" key="1">
    <source>
        <dbReference type="SAM" id="MobiDB-lite"/>
    </source>
</evidence>
<feature type="region of interest" description="Disordered" evidence="1">
    <location>
        <begin position="203"/>
        <end position="226"/>
    </location>
</feature>
<gene>
    <name evidence="3" type="ORF">HNQ09_001626</name>
</gene>
<evidence type="ECO:0000259" key="2">
    <source>
        <dbReference type="SMART" id="SM00943"/>
    </source>
</evidence>
<protein>
    <recommendedName>
        <fullName evidence="2">DNA primase/polymerase bifunctional N-terminal domain-containing protein</fullName>
    </recommendedName>
</protein>
<accession>A0A7W8GF69</accession>
<organism evidence="3 4">
    <name type="scientific">Deinococcus budaensis</name>
    <dbReference type="NCBI Taxonomy" id="1665626"/>
    <lineage>
        <taxon>Bacteria</taxon>
        <taxon>Thermotogati</taxon>
        <taxon>Deinococcota</taxon>
        <taxon>Deinococci</taxon>
        <taxon>Deinococcales</taxon>
        <taxon>Deinococcaceae</taxon>
        <taxon>Deinococcus</taxon>
    </lineage>
</organism>
<dbReference type="RefSeq" id="WP_184027715.1">
    <property type="nucleotide sequence ID" value="NZ_JACHFN010000005.1"/>
</dbReference>
<feature type="domain" description="DNA primase/polymerase bifunctional N-terminal" evidence="2">
    <location>
        <begin position="10"/>
        <end position="187"/>
    </location>
</feature>
<dbReference type="SUPFAM" id="SSF56747">
    <property type="entry name" value="Prim-pol domain"/>
    <property type="match status" value="1"/>
</dbReference>
<sequence>MPANSLLIEALAAHAAGLVVMPVNAGGEYDKRPHLVLMDTGHRAPSRKAPGRWVPSWRPLMEEAPTEDMVVTWFRRPAGKGLACLTGQRSGRVVIDLDGATGDEFRQRWGVRPHVRTGSGGWHIHVAAPPWRVPTLNSNSKAALGAAFPGLDSRADGGYAILPPTVSRAGPYTWLRPLADLEGTAFLPVPAQVLLGLVGPPRQPPASPAVAHPPSPLPAAAGSRPPPGVMQDALDEALRLVAAFYGRDNAGFWLARTLRDWGHGREDVKDLKFHTRVPEYNTKGEREPYTQDHWEASVDSAFTRAPRVGASRKPEPVTTPDRLVRVWPHLNGEERRQALRCVAASWTAQGKVDRVVSFFTALAVPEEVIAAELGHLTQQQARGILLPGLTSLATRYLPGWERRAAG</sequence>
<comment type="caution">
    <text evidence="3">The sequence shown here is derived from an EMBL/GenBank/DDBJ whole genome shotgun (WGS) entry which is preliminary data.</text>
</comment>
<dbReference type="Pfam" id="PF09250">
    <property type="entry name" value="Prim-Pol"/>
    <property type="match status" value="1"/>
</dbReference>
<evidence type="ECO:0000313" key="3">
    <source>
        <dbReference type="EMBL" id="MBB5234188.1"/>
    </source>
</evidence>
<dbReference type="SMART" id="SM00943">
    <property type="entry name" value="Prim-Pol"/>
    <property type="match status" value="1"/>
</dbReference>
<dbReference type="InterPro" id="IPR015330">
    <property type="entry name" value="DNA_primase/pol_bifunc_N"/>
</dbReference>
<dbReference type="Proteomes" id="UP000525389">
    <property type="component" value="Unassembled WGS sequence"/>
</dbReference>